<dbReference type="Pfam" id="PF04030">
    <property type="entry name" value="ALO"/>
    <property type="match status" value="1"/>
</dbReference>
<dbReference type="PANTHER" id="PTHR13878">
    <property type="entry name" value="GULONOLACTONE OXIDASE"/>
    <property type="match status" value="1"/>
</dbReference>
<organism evidence="8 9">
    <name type="scientific">Acorus calamus</name>
    <name type="common">Sweet flag</name>
    <dbReference type="NCBI Taxonomy" id="4465"/>
    <lineage>
        <taxon>Eukaryota</taxon>
        <taxon>Viridiplantae</taxon>
        <taxon>Streptophyta</taxon>
        <taxon>Embryophyta</taxon>
        <taxon>Tracheophyta</taxon>
        <taxon>Spermatophyta</taxon>
        <taxon>Magnoliopsida</taxon>
        <taxon>Liliopsida</taxon>
        <taxon>Acoraceae</taxon>
        <taxon>Acorus</taxon>
    </lineage>
</organism>
<evidence type="ECO:0000256" key="4">
    <source>
        <dbReference type="ARBA" id="ARBA00022644"/>
    </source>
</evidence>
<dbReference type="InterPro" id="IPR016169">
    <property type="entry name" value="FAD-bd_PCMH_sub2"/>
</dbReference>
<dbReference type="Pfam" id="PF01565">
    <property type="entry name" value="FAD_binding_4"/>
    <property type="match status" value="1"/>
</dbReference>
<comment type="catalytic activity">
    <reaction evidence="6">
        <text>L-gulono-1,4-lactone + O2 = L-ascorbate + H2O2 + H(+)</text>
        <dbReference type="Rhea" id="RHEA:32363"/>
        <dbReference type="ChEBI" id="CHEBI:15378"/>
        <dbReference type="ChEBI" id="CHEBI:15379"/>
        <dbReference type="ChEBI" id="CHEBI:16240"/>
        <dbReference type="ChEBI" id="CHEBI:17587"/>
        <dbReference type="ChEBI" id="CHEBI:38290"/>
        <dbReference type="EC" id="1.1.3.8"/>
    </reaction>
</comment>
<dbReference type="InterPro" id="IPR007173">
    <property type="entry name" value="ALO_C"/>
</dbReference>
<dbReference type="Gene3D" id="3.30.465.10">
    <property type="match status" value="1"/>
</dbReference>
<dbReference type="InterPro" id="IPR050432">
    <property type="entry name" value="FAD-linked_Oxidoreductases_BP"/>
</dbReference>
<dbReference type="GO" id="GO:0071949">
    <property type="term" value="F:FAD binding"/>
    <property type="evidence" value="ECO:0007669"/>
    <property type="project" value="InterPro"/>
</dbReference>
<feature type="domain" description="FAD-binding PCMH-type" evidence="7">
    <location>
        <begin position="31"/>
        <end position="210"/>
    </location>
</feature>
<dbReference type="PROSITE" id="PS51387">
    <property type="entry name" value="FAD_PCMH"/>
    <property type="match status" value="1"/>
</dbReference>
<keyword evidence="4" id="KW-0060">Ascorbate biosynthesis</keyword>
<evidence type="ECO:0000256" key="2">
    <source>
        <dbReference type="ARBA" id="ARBA00005466"/>
    </source>
</evidence>
<evidence type="ECO:0000313" key="9">
    <source>
        <dbReference type="Proteomes" id="UP001180020"/>
    </source>
</evidence>
<keyword evidence="5" id="KW-0560">Oxidoreductase</keyword>
<dbReference type="InterPro" id="IPR006094">
    <property type="entry name" value="Oxid_FAD_bind_N"/>
</dbReference>
<dbReference type="NCBIfam" id="TIGR01677">
    <property type="entry name" value="pln_FAD_oxido"/>
    <property type="match status" value="1"/>
</dbReference>
<protein>
    <recommendedName>
        <fullName evidence="3">L-gulonolactone oxidase</fullName>
        <ecNumber evidence="3">1.1.3.8</ecNumber>
    </recommendedName>
</protein>
<dbReference type="GO" id="GO:0003885">
    <property type="term" value="F:D-arabinono-1,4-lactone oxidase activity"/>
    <property type="evidence" value="ECO:0007669"/>
    <property type="project" value="InterPro"/>
</dbReference>
<dbReference type="EMBL" id="JAUJYO010000018">
    <property type="protein sequence ID" value="KAK1290187.1"/>
    <property type="molecule type" value="Genomic_DNA"/>
</dbReference>
<proteinExistence type="inferred from homology"/>
<dbReference type="EC" id="1.1.3.8" evidence="3"/>
<dbReference type="InterPro" id="IPR055154">
    <property type="entry name" value="GULLO2-like_C"/>
</dbReference>
<gene>
    <name evidence="8" type="ORF">QJS10_CPB18g01095</name>
</gene>
<dbReference type="Pfam" id="PF22906">
    <property type="entry name" value="GULLO2-like_3rd"/>
    <property type="match status" value="1"/>
</dbReference>
<dbReference type="GO" id="GO:0016020">
    <property type="term" value="C:membrane"/>
    <property type="evidence" value="ECO:0007669"/>
    <property type="project" value="InterPro"/>
</dbReference>
<dbReference type="GO" id="GO:0019853">
    <property type="term" value="P:L-ascorbic acid biosynthetic process"/>
    <property type="evidence" value="ECO:0007669"/>
    <property type="project" value="UniProtKB-KW"/>
</dbReference>
<dbReference type="InterPro" id="IPR010030">
    <property type="entry name" value="GULO_Plant"/>
</dbReference>
<accession>A0AAV9CN17</accession>
<evidence type="ECO:0000256" key="1">
    <source>
        <dbReference type="ARBA" id="ARBA00005147"/>
    </source>
</evidence>
<name>A0AAV9CN17_ACOCL</name>
<reference evidence="8" key="2">
    <citation type="submission" date="2023-06" db="EMBL/GenBank/DDBJ databases">
        <authorList>
            <person name="Ma L."/>
            <person name="Liu K.-W."/>
            <person name="Li Z."/>
            <person name="Hsiao Y.-Y."/>
            <person name="Qi Y."/>
            <person name="Fu T."/>
            <person name="Tang G."/>
            <person name="Zhang D."/>
            <person name="Sun W.-H."/>
            <person name="Liu D.-K."/>
            <person name="Li Y."/>
            <person name="Chen G.-Z."/>
            <person name="Liu X.-D."/>
            <person name="Liao X.-Y."/>
            <person name="Jiang Y.-T."/>
            <person name="Yu X."/>
            <person name="Hao Y."/>
            <person name="Huang J."/>
            <person name="Zhao X.-W."/>
            <person name="Ke S."/>
            <person name="Chen Y.-Y."/>
            <person name="Wu W.-L."/>
            <person name="Hsu J.-L."/>
            <person name="Lin Y.-F."/>
            <person name="Huang M.-D."/>
            <person name="Li C.-Y."/>
            <person name="Huang L."/>
            <person name="Wang Z.-W."/>
            <person name="Zhao X."/>
            <person name="Zhong W.-Y."/>
            <person name="Peng D.-H."/>
            <person name="Ahmad S."/>
            <person name="Lan S."/>
            <person name="Zhang J.-S."/>
            <person name="Tsai W.-C."/>
            <person name="Van De Peer Y."/>
            <person name="Liu Z.-J."/>
        </authorList>
    </citation>
    <scope>NUCLEOTIDE SEQUENCE</scope>
    <source>
        <strain evidence="8">CP</strain>
        <tissue evidence="8">Leaves</tissue>
    </source>
</reference>
<keyword evidence="9" id="KW-1185">Reference proteome</keyword>
<dbReference type="AlphaFoldDB" id="A0AAV9CN17"/>
<dbReference type="Proteomes" id="UP001180020">
    <property type="component" value="Unassembled WGS sequence"/>
</dbReference>
<dbReference type="InterPro" id="IPR036318">
    <property type="entry name" value="FAD-bd_PCMH-like_sf"/>
</dbReference>
<dbReference type="Gene3D" id="3.30.70.2520">
    <property type="match status" value="1"/>
</dbReference>
<comment type="similarity">
    <text evidence="2">Belongs to the oxygen-dependent FAD-linked oxidoreductase family.</text>
</comment>
<sequence length="505" mass="55384">MASAMPPPPPIRCNATACVLTNSYGLWNDRRECAVAKVIYPKTEQEIIKAVANANHNNLKMKVVSGFSHTIPKLACPASPSVLISTLNYNSGIVIDAGDRTVVVDSGVGLRELIDAVEAAGLSLVAAPYWEGVSVGGVVSTGAHGSSWWGKGGAVHDHVVGLRVVVPASKEEGAAKVSLGVLGVISKVKLSLESGFKRCITNVFTDDARIEKDFIDHANTHEFADITWYPSQHKVLYRRDDRVPMNASGDGMNDFIGFQSNLIVVSTAVRASEKALESTMNVKGKCSMATLEINVKNFVANGLKNNGLIFTGYPVVGRQGKMQTSVLVLRDIKPENFCGVDLYNGFLIRFIKASDAYLGQAEDSVVVDFNYYRADEAMVPRLNQDVWEEVEQMAFFKYGARPHWAKNRNLAFHGIDKKYLNFDQFLAVKQRLDPQGMFSSEWSDEILFGRGVTKSDGCALEGLCVCSEDRHCSPDKGYLCKHGLVYEEARVCRYSPGGMSQRIMM</sequence>
<evidence type="ECO:0000313" key="8">
    <source>
        <dbReference type="EMBL" id="KAK1290187.1"/>
    </source>
</evidence>
<dbReference type="SUPFAM" id="SSF56176">
    <property type="entry name" value="FAD-binding/transporter-associated domain-like"/>
    <property type="match status" value="1"/>
</dbReference>
<dbReference type="GO" id="GO:0050105">
    <property type="term" value="F:L-gulonolactone oxidase activity"/>
    <property type="evidence" value="ECO:0007669"/>
    <property type="project" value="UniProtKB-EC"/>
</dbReference>
<evidence type="ECO:0000256" key="3">
    <source>
        <dbReference type="ARBA" id="ARBA00013121"/>
    </source>
</evidence>
<comment type="pathway">
    <text evidence="1">Cofactor biosynthesis; L-ascorbate biosynthesis.</text>
</comment>
<evidence type="ECO:0000256" key="6">
    <source>
        <dbReference type="ARBA" id="ARBA00048083"/>
    </source>
</evidence>
<dbReference type="PANTHER" id="PTHR13878:SF125">
    <property type="entry name" value="L-GULONOLACTONE OXIDASE 3"/>
    <property type="match status" value="1"/>
</dbReference>
<reference evidence="8" key="1">
    <citation type="journal article" date="2023" name="Nat. Commun.">
        <title>Diploid and tetraploid genomes of Acorus and the evolution of monocots.</title>
        <authorList>
            <person name="Ma L."/>
            <person name="Liu K.W."/>
            <person name="Li Z."/>
            <person name="Hsiao Y.Y."/>
            <person name="Qi Y."/>
            <person name="Fu T."/>
            <person name="Tang G.D."/>
            <person name="Zhang D."/>
            <person name="Sun W.H."/>
            <person name="Liu D.K."/>
            <person name="Li Y."/>
            <person name="Chen G.Z."/>
            <person name="Liu X.D."/>
            <person name="Liao X.Y."/>
            <person name="Jiang Y.T."/>
            <person name="Yu X."/>
            <person name="Hao Y."/>
            <person name="Huang J."/>
            <person name="Zhao X.W."/>
            <person name="Ke S."/>
            <person name="Chen Y.Y."/>
            <person name="Wu W.L."/>
            <person name="Hsu J.L."/>
            <person name="Lin Y.F."/>
            <person name="Huang M.D."/>
            <person name="Li C.Y."/>
            <person name="Huang L."/>
            <person name="Wang Z.W."/>
            <person name="Zhao X."/>
            <person name="Zhong W.Y."/>
            <person name="Peng D.H."/>
            <person name="Ahmad S."/>
            <person name="Lan S."/>
            <person name="Zhang J.S."/>
            <person name="Tsai W.C."/>
            <person name="Van de Peer Y."/>
            <person name="Liu Z.J."/>
        </authorList>
    </citation>
    <scope>NUCLEOTIDE SEQUENCE</scope>
    <source>
        <strain evidence="8">CP</strain>
    </source>
</reference>
<dbReference type="InterPro" id="IPR016166">
    <property type="entry name" value="FAD-bd_PCMH"/>
</dbReference>
<comment type="caution">
    <text evidence="8">The sequence shown here is derived from an EMBL/GenBank/DDBJ whole genome shotgun (WGS) entry which is preliminary data.</text>
</comment>
<evidence type="ECO:0000256" key="5">
    <source>
        <dbReference type="ARBA" id="ARBA00023002"/>
    </source>
</evidence>
<evidence type="ECO:0000259" key="7">
    <source>
        <dbReference type="PROSITE" id="PS51387"/>
    </source>
</evidence>